<accession>A0A0D0C8I5</accession>
<feature type="domain" description="GPI inositol-deacylase winged helix" evidence="3">
    <location>
        <begin position="414"/>
        <end position="499"/>
    </location>
</feature>
<dbReference type="PANTHER" id="PTHR10039:SF16">
    <property type="entry name" value="GPI INOSITOL-DEACYLASE"/>
    <property type="match status" value="1"/>
</dbReference>
<keyword evidence="2" id="KW-0040">ANK repeat</keyword>
<proteinExistence type="predicted"/>
<dbReference type="AlphaFoldDB" id="A0A0D0C8I5"/>
<evidence type="ECO:0008006" key="7">
    <source>
        <dbReference type="Google" id="ProtNLM"/>
    </source>
</evidence>
<feature type="repeat" description="ANK" evidence="2">
    <location>
        <begin position="883"/>
        <end position="915"/>
    </location>
</feature>
<organism evidence="5 6">
    <name type="scientific">Collybiopsis luxurians FD-317 M1</name>
    <dbReference type="NCBI Taxonomy" id="944289"/>
    <lineage>
        <taxon>Eukaryota</taxon>
        <taxon>Fungi</taxon>
        <taxon>Dikarya</taxon>
        <taxon>Basidiomycota</taxon>
        <taxon>Agaricomycotina</taxon>
        <taxon>Agaricomycetes</taxon>
        <taxon>Agaricomycetidae</taxon>
        <taxon>Agaricales</taxon>
        <taxon>Marasmiineae</taxon>
        <taxon>Omphalotaceae</taxon>
        <taxon>Collybiopsis</taxon>
        <taxon>Collybiopsis luxurians</taxon>
    </lineage>
</organism>
<evidence type="ECO:0000256" key="1">
    <source>
        <dbReference type="ARBA" id="ARBA00022737"/>
    </source>
</evidence>
<dbReference type="Pfam" id="PF12796">
    <property type="entry name" value="Ank_2"/>
    <property type="match status" value="2"/>
</dbReference>
<dbReference type="SUPFAM" id="SSF52540">
    <property type="entry name" value="P-loop containing nucleoside triphosphate hydrolases"/>
    <property type="match status" value="1"/>
</dbReference>
<feature type="repeat" description="ANK" evidence="2">
    <location>
        <begin position="805"/>
        <end position="837"/>
    </location>
</feature>
<name>A0A0D0C8I5_9AGAR</name>
<feature type="repeat" description="ANK" evidence="2">
    <location>
        <begin position="706"/>
        <end position="738"/>
    </location>
</feature>
<dbReference type="Pfam" id="PF24883">
    <property type="entry name" value="NPHP3_N"/>
    <property type="match status" value="1"/>
</dbReference>
<dbReference type="InterPro" id="IPR027417">
    <property type="entry name" value="P-loop_NTPase"/>
</dbReference>
<evidence type="ECO:0000259" key="4">
    <source>
        <dbReference type="Pfam" id="PF24883"/>
    </source>
</evidence>
<dbReference type="Pfam" id="PF00023">
    <property type="entry name" value="Ank"/>
    <property type="match status" value="1"/>
</dbReference>
<dbReference type="PANTHER" id="PTHR10039">
    <property type="entry name" value="AMELOGENIN"/>
    <property type="match status" value="1"/>
</dbReference>
<dbReference type="InterPro" id="IPR056884">
    <property type="entry name" value="NPHP3-like_N"/>
</dbReference>
<reference evidence="5 6" key="1">
    <citation type="submission" date="2014-04" db="EMBL/GenBank/DDBJ databases">
        <title>Evolutionary Origins and Diversification of the Mycorrhizal Mutualists.</title>
        <authorList>
            <consortium name="DOE Joint Genome Institute"/>
            <consortium name="Mycorrhizal Genomics Consortium"/>
            <person name="Kohler A."/>
            <person name="Kuo A."/>
            <person name="Nagy L.G."/>
            <person name="Floudas D."/>
            <person name="Copeland A."/>
            <person name="Barry K.W."/>
            <person name="Cichocki N."/>
            <person name="Veneault-Fourrey C."/>
            <person name="LaButti K."/>
            <person name="Lindquist E.A."/>
            <person name="Lipzen A."/>
            <person name="Lundell T."/>
            <person name="Morin E."/>
            <person name="Murat C."/>
            <person name="Riley R."/>
            <person name="Ohm R."/>
            <person name="Sun H."/>
            <person name="Tunlid A."/>
            <person name="Henrissat B."/>
            <person name="Grigoriev I.V."/>
            <person name="Hibbett D.S."/>
            <person name="Martin F."/>
        </authorList>
    </citation>
    <scope>NUCLEOTIDE SEQUENCE [LARGE SCALE GENOMIC DNA]</scope>
    <source>
        <strain evidence="5 6">FD-317 M1</strain>
    </source>
</reference>
<dbReference type="Pfam" id="PF22939">
    <property type="entry name" value="WHD_GPIID"/>
    <property type="match status" value="1"/>
</dbReference>
<dbReference type="PROSITE" id="PS50297">
    <property type="entry name" value="ANK_REP_REGION"/>
    <property type="match status" value="5"/>
</dbReference>
<feature type="domain" description="Nephrocystin 3-like N-terminal" evidence="4">
    <location>
        <begin position="170"/>
        <end position="329"/>
    </location>
</feature>
<dbReference type="HOGENOM" id="CLU_000288_34_23_1"/>
<dbReference type="Gene3D" id="1.25.40.20">
    <property type="entry name" value="Ankyrin repeat-containing domain"/>
    <property type="match status" value="1"/>
</dbReference>
<evidence type="ECO:0000313" key="6">
    <source>
        <dbReference type="Proteomes" id="UP000053593"/>
    </source>
</evidence>
<keyword evidence="6" id="KW-1185">Reference proteome</keyword>
<feature type="repeat" description="ANK" evidence="2">
    <location>
        <begin position="673"/>
        <end position="705"/>
    </location>
</feature>
<evidence type="ECO:0000256" key="2">
    <source>
        <dbReference type="PROSITE-ProRule" id="PRU00023"/>
    </source>
</evidence>
<dbReference type="OrthoDB" id="7464126at2759"/>
<protein>
    <recommendedName>
        <fullName evidence="7">NACHT domain-containing protein</fullName>
    </recommendedName>
</protein>
<dbReference type="Proteomes" id="UP000053593">
    <property type="component" value="Unassembled WGS sequence"/>
</dbReference>
<feature type="repeat" description="ANK" evidence="2">
    <location>
        <begin position="775"/>
        <end position="804"/>
    </location>
</feature>
<sequence>MSTGYMSQTTALAAQVIFDQTVYMCSEKRGRAGYSDGFEDGRSANLPDNLAQENLTPLEWHAFITNDLQAGLGPIEIETISVGSAQAVQVKVSEASIYGLAEEDAPMSDSQPMQNLVVNRSMFPNASHFTINNSTFTVVSNDEREKIQKWLNAPDCATNFQTADDKRTEGTGQWILDHPEYNEWKQSPSLLWIQGKAGSGKTILTTTIIVDLKKEAPDNGWYHYFDSRDNTGQKSTFRGFLLSLLDWTGANSTSIHPALKTLFDQCNRQGLTGSLPTVKELEKALKEVFKTISGGYMVLDAMDECSESFKVVKWLKNLPKQFCIFVTSRYRAAKIDEDIGVYLDQEMEKYSFKGALRNEVMKTLKRKAQGQFRWVDCQLKVLEECGTADTVHEVLADLPKDLEQTYEKAMERTMKKRTRDNAHLLLLWLLYSFQPVNIEKVEDILRVDLKNDDVKENNEMDANIHLLIDSTLVTVDTHSIVQVAHASVKEFLIAQYNSSHTAGLVEINELLAHEMIAQTCIIYLMKQIDIEKSRGSYYNSLRYYAVKNWPKHAKFVEAKDQSCLHLKILEFATSGILSFQKWLKDERFYNRERNQPPIFHLIFNGLLTAAQEMINFCSVSDLKAALYAAATYDHTTIADKILSCGVDINMEISRYGNALQVAVVKKRENMDDSSCTVLHVAVNVQNQAIVKLLLEKGANVNAQGGQNGTALQAAVTAGNEAILKLLLEKGANVNAQGGQYGTALQAAVAQNNAVIVNILFQKGVDVNVPGGFYGSALQAAAAQDNEAMVQFLLEKGADVNLQGGHYGNALQAAIPSGNQALVNLLLSQGADVNVSGSYYGSALQAAVGIGSETLVNILIKKGANVNGVGGYFGNALMAAIGGKYGTALQAAAANGNTALVNLLLENGADINAQGGKYGNAFEAAIANGNEALVDLLLEKIININAFA</sequence>
<evidence type="ECO:0000259" key="3">
    <source>
        <dbReference type="Pfam" id="PF22939"/>
    </source>
</evidence>
<dbReference type="InterPro" id="IPR002110">
    <property type="entry name" value="Ankyrin_rpt"/>
</dbReference>
<dbReference type="InterPro" id="IPR054471">
    <property type="entry name" value="GPIID_WHD"/>
</dbReference>
<dbReference type="InterPro" id="IPR036770">
    <property type="entry name" value="Ankyrin_rpt-contain_sf"/>
</dbReference>
<gene>
    <name evidence="5" type="ORF">GYMLUDRAFT_252394</name>
</gene>
<dbReference type="Gene3D" id="3.40.50.300">
    <property type="entry name" value="P-loop containing nucleotide triphosphate hydrolases"/>
    <property type="match status" value="1"/>
</dbReference>
<dbReference type="SUPFAM" id="SSF48403">
    <property type="entry name" value="Ankyrin repeat"/>
    <property type="match status" value="1"/>
</dbReference>
<dbReference type="PROSITE" id="PS50088">
    <property type="entry name" value="ANK_REPEAT"/>
    <property type="match status" value="5"/>
</dbReference>
<dbReference type="EMBL" id="KN834874">
    <property type="protein sequence ID" value="KIK51048.1"/>
    <property type="molecule type" value="Genomic_DNA"/>
</dbReference>
<evidence type="ECO:0000313" key="5">
    <source>
        <dbReference type="EMBL" id="KIK51048.1"/>
    </source>
</evidence>
<dbReference type="SMART" id="SM00248">
    <property type="entry name" value="ANK"/>
    <property type="match status" value="9"/>
</dbReference>
<keyword evidence="1" id="KW-0677">Repeat</keyword>